<evidence type="ECO:0000313" key="2">
    <source>
        <dbReference type="Proteomes" id="UP000464754"/>
    </source>
</evidence>
<dbReference type="KEGG" id="aarg:Aargi30884_17030"/>
<dbReference type="Proteomes" id="UP000464754">
    <property type="component" value="Chromosome"/>
</dbReference>
<gene>
    <name evidence="1" type="ORF">Aargi30884_17030</name>
</gene>
<dbReference type="AlphaFoldDB" id="A0A6N4TIG2"/>
<accession>A0A6N4TIG2</accession>
<name>A0A6N4TIG2_9FIRM</name>
<sequence>MLNKLVCEMRKNNNTITTAKALEIGISKSLLSKYAKLGLIERVRQGVIHLS</sequence>
<protein>
    <submittedName>
        <fullName evidence="1">Uncharacterized protein</fullName>
    </submittedName>
</protein>
<proteinExistence type="predicted"/>
<keyword evidence="2" id="KW-1185">Reference proteome</keyword>
<reference evidence="2" key="1">
    <citation type="submission" date="2019-05" db="EMBL/GenBank/DDBJ databases">
        <title>Complete genome sequencing of Absiella argi strain JCM 30884.</title>
        <authorList>
            <person name="Sakamoto M."/>
            <person name="Murakami T."/>
            <person name="Mori H."/>
        </authorList>
    </citation>
    <scope>NUCLEOTIDE SEQUENCE [LARGE SCALE GENOMIC DNA]</scope>
    <source>
        <strain evidence="2">JCM 30884</strain>
    </source>
</reference>
<evidence type="ECO:0000313" key="1">
    <source>
        <dbReference type="EMBL" id="BBK22800.1"/>
    </source>
</evidence>
<organism evidence="1 2">
    <name type="scientific">Amedibacterium intestinale</name>
    <dbReference type="NCBI Taxonomy" id="2583452"/>
    <lineage>
        <taxon>Bacteria</taxon>
        <taxon>Bacillati</taxon>
        <taxon>Bacillota</taxon>
        <taxon>Erysipelotrichia</taxon>
        <taxon>Erysipelotrichales</taxon>
        <taxon>Erysipelotrichaceae</taxon>
        <taxon>Amedibacterium</taxon>
    </lineage>
</organism>
<dbReference type="EMBL" id="AP019695">
    <property type="protein sequence ID" value="BBK22800.1"/>
    <property type="molecule type" value="Genomic_DNA"/>
</dbReference>